<reference evidence="2 3" key="1">
    <citation type="submission" date="2017-09" db="EMBL/GenBank/DDBJ databases">
        <title>Depth-based differentiation of microbial function through sediment-hosted aquifers and enrichment of novel symbionts in the deep terrestrial subsurface.</title>
        <authorList>
            <person name="Probst A.J."/>
            <person name="Ladd B."/>
            <person name="Jarett J.K."/>
            <person name="Geller-Mcgrath D.E."/>
            <person name="Sieber C.M."/>
            <person name="Emerson J.B."/>
            <person name="Anantharaman K."/>
            <person name="Thomas B.C."/>
            <person name="Malmstrom R."/>
            <person name="Stieglmeier M."/>
            <person name="Klingl A."/>
            <person name="Woyke T."/>
            <person name="Ryan C.M."/>
            <person name="Banfield J.F."/>
        </authorList>
    </citation>
    <scope>NUCLEOTIDE SEQUENCE [LARGE SCALE GENOMIC DNA]</scope>
    <source>
        <strain evidence="2">CG23_combo_of_CG06-09_8_20_14_all_35_49</strain>
    </source>
</reference>
<gene>
    <name evidence="2" type="ORF">COX47_03685</name>
</gene>
<evidence type="ECO:0000313" key="3">
    <source>
        <dbReference type="Proteomes" id="UP000231025"/>
    </source>
</evidence>
<proteinExistence type="predicted"/>
<evidence type="ECO:0000313" key="2">
    <source>
        <dbReference type="EMBL" id="PIP14699.1"/>
    </source>
</evidence>
<dbReference type="InterPro" id="IPR043993">
    <property type="entry name" value="T4SS_pilin"/>
</dbReference>
<keyword evidence="1" id="KW-1133">Transmembrane helix</keyword>
<feature type="transmembrane region" description="Helical" evidence="1">
    <location>
        <begin position="39"/>
        <end position="62"/>
    </location>
</feature>
<accession>A0A2G9Y632</accession>
<protein>
    <submittedName>
        <fullName evidence="2">Uncharacterized protein</fullName>
    </submittedName>
</protein>
<sequence length="122" mass="13195">MLTLFTLLAQNPTIGSVTYSPVNLGFTIPPFNAVLTFIIRLFFIIAGIIAILYLLLGAFAWITSGGNKENVDKARDKIMNAIIGIVLIFAVLAVVGVVEQMFFPADVGLGITKPIVFPKLIQ</sequence>
<feature type="transmembrane region" description="Helical" evidence="1">
    <location>
        <begin position="82"/>
        <end position="103"/>
    </location>
</feature>
<organism evidence="2 3">
    <name type="scientific">Candidatus Roizmanbacteria bacterium CG23_combo_of_CG06-09_8_20_14_all_35_49</name>
    <dbReference type="NCBI Taxonomy" id="1974863"/>
    <lineage>
        <taxon>Bacteria</taxon>
        <taxon>Candidatus Roizmaniibacteriota</taxon>
    </lineage>
</organism>
<dbReference type="EMBL" id="PCRE01000051">
    <property type="protein sequence ID" value="PIP14699.1"/>
    <property type="molecule type" value="Genomic_DNA"/>
</dbReference>
<name>A0A2G9Y632_9BACT</name>
<keyword evidence="1" id="KW-0812">Transmembrane</keyword>
<keyword evidence="1" id="KW-0472">Membrane</keyword>
<comment type="caution">
    <text evidence="2">The sequence shown here is derived from an EMBL/GenBank/DDBJ whole genome shotgun (WGS) entry which is preliminary data.</text>
</comment>
<dbReference type="AlphaFoldDB" id="A0A2G9Y632"/>
<evidence type="ECO:0000256" key="1">
    <source>
        <dbReference type="SAM" id="Phobius"/>
    </source>
</evidence>
<dbReference type="Proteomes" id="UP000231025">
    <property type="component" value="Unassembled WGS sequence"/>
</dbReference>
<dbReference type="Pfam" id="PF18895">
    <property type="entry name" value="T4SS_pilin"/>
    <property type="match status" value="1"/>
</dbReference>